<evidence type="ECO:0000313" key="2">
    <source>
        <dbReference type="Proteomes" id="UP000019197"/>
    </source>
</evidence>
<dbReference type="Proteomes" id="UP000019197">
    <property type="component" value="Unassembled WGS sequence"/>
</dbReference>
<organism evidence="1 2">
    <name type="scientific">Xenorhabdus cabanillasii JM26</name>
    <dbReference type="NCBI Taxonomy" id="1427517"/>
    <lineage>
        <taxon>Bacteria</taxon>
        <taxon>Pseudomonadati</taxon>
        <taxon>Pseudomonadota</taxon>
        <taxon>Gammaproteobacteria</taxon>
        <taxon>Enterobacterales</taxon>
        <taxon>Morganellaceae</taxon>
        <taxon>Xenorhabdus</taxon>
    </lineage>
</organism>
<dbReference type="AlphaFoldDB" id="W1JCF6"/>
<protein>
    <submittedName>
        <fullName evidence="1">Uncharacterized protein</fullName>
    </submittedName>
</protein>
<accession>W1JCF6</accession>
<evidence type="ECO:0000313" key="1">
    <source>
        <dbReference type="EMBL" id="CDL87816.1"/>
    </source>
</evidence>
<proteinExistence type="predicted"/>
<name>W1JCF6_9GAMM</name>
<comment type="caution">
    <text evidence="1">The sequence shown here is derived from an EMBL/GenBank/DDBJ whole genome shotgun (WGS) entry which is preliminary data.</text>
</comment>
<reference evidence="1 2" key="1">
    <citation type="submission" date="2013-11" db="EMBL/GenBank/DDBJ databases">
        <title>Draft genome sequence and annotation of the entomopathogenic bacterium, Xenorhabdus cabanillasi strain JM26.</title>
        <authorList>
            <person name="Gualtieri M."/>
            <person name="Ogier J.C."/>
            <person name="Pages S."/>
            <person name="Givaudan A."/>
            <person name="Gaudriault S."/>
        </authorList>
    </citation>
    <scope>NUCLEOTIDE SEQUENCE [LARGE SCALE GENOMIC DNA]</scope>
    <source>
        <strain evidence="1 2">JM26</strain>
    </source>
</reference>
<sequence length="63" mass="7423">MQKFLIFIQSDKFYLHIRKIHSLVEMNISYLSLMKLIEKLKGIGRNRAERVTILSCLSRADLV</sequence>
<gene>
    <name evidence="1" type="ORF">XCR1_980051</name>
</gene>
<dbReference type="EMBL" id="CBXE010000495">
    <property type="protein sequence ID" value="CDL87816.1"/>
    <property type="molecule type" value="Genomic_DNA"/>
</dbReference>